<feature type="transmembrane region" description="Helical" evidence="9">
    <location>
        <begin position="57"/>
        <end position="81"/>
    </location>
</feature>
<dbReference type="EMBL" id="OL678031">
    <property type="protein sequence ID" value="UZZ44149.1"/>
    <property type="molecule type" value="Genomic_DNA"/>
</dbReference>
<dbReference type="Gene3D" id="1.20.58.1610">
    <property type="entry name" value="NADH:ubiquinone/plastoquinone oxidoreductase, chain 3"/>
    <property type="match status" value="1"/>
</dbReference>
<keyword evidence="6 9" id="KW-1133">Transmembrane helix</keyword>
<gene>
    <name evidence="10" type="primary">ND3</name>
</gene>
<keyword evidence="9" id="KW-0520">NAD</keyword>
<organism evidence="10">
    <name type="scientific">Melanotrichia acclivopennis</name>
    <dbReference type="NCBI Taxonomy" id="2904888"/>
    <lineage>
        <taxon>Eukaryota</taxon>
        <taxon>Metazoa</taxon>
        <taxon>Ecdysozoa</taxon>
        <taxon>Arthropoda</taxon>
        <taxon>Hexapoda</taxon>
        <taxon>Insecta</taxon>
        <taxon>Pterygota</taxon>
        <taxon>Neoptera</taxon>
        <taxon>Endopterygota</taxon>
        <taxon>Trichoptera</taxon>
        <taxon>Annulipalpia</taxon>
        <taxon>Psychomyioidea</taxon>
        <taxon>Xiphocentronidae</taxon>
        <taxon>Xiphocentroninae</taxon>
        <taxon>Melanotrichia</taxon>
    </lineage>
</organism>
<keyword evidence="9" id="KW-0249">Electron transport</keyword>
<feature type="transmembrane region" description="Helical" evidence="9">
    <location>
        <begin position="87"/>
        <end position="105"/>
    </location>
</feature>
<keyword evidence="9" id="KW-0679">Respiratory chain</keyword>
<comment type="subcellular location">
    <subcellularLocation>
        <location evidence="1">Membrane</location>
    </subcellularLocation>
    <subcellularLocation>
        <location evidence="9">Mitochondrion membrane</location>
        <topology evidence="9">Multi-pass membrane protein</topology>
    </subcellularLocation>
</comment>
<evidence type="ECO:0000256" key="2">
    <source>
        <dbReference type="ARBA" id="ARBA00008472"/>
    </source>
</evidence>
<keyword evidence="5 9" id="KW-0812">Transmembrane</keyword>
<dbReference type="GO" id="GO:0030964">
    <property type="term" value="C:NADH dehydrogenase complex"/>
    <property type="evidence" value="ECO:0007669"/>
    <property type="project" value="TreeGrafter"/>
</dbReference>
<evidence type="ECO:0000256" key="9">
    <source>
        <dbReference type="RuleBase" id="RU003640"/>
    </source>
</evidence>
<evidence type="ECO:0000313" key="10">
    <source>
        <dbReference type="EMBL" id="UZZ44149.1"/>
    </source>
</evidence>
<keyword evidence="7 9" id="KW-0472">Membrane</keyword>
<reference evidence="10" key="2">
    <citation type="journal article" date="2022" name="Syst. Entomol.">
        <title>Massive gene rearrangements of mitochondrial genomes and implications for the phylogeny of Trichoptera (Insecta).</title>
        <authorList>
            <person name="Ge X."/>
            <person name="Peng L."/>
            <person name="Vogler A.P."/>
            <person name="Morse J.C."/>
            <person name="Yang L."/>
            <person name="Sun C."/>
            <person name="Wang B."/>
        </authorList>
    </citation>
    <scope>NUCLEOTIDE SEQUENCE</scope>
</reference>
<protein>
    <recommendedName>
        <fullName evidence="3 9">NADH-ubiquinone oxidoreductase chain 3</fullName>
        <ecNumber evidence="9">7.1.1.2</ecNumber>
    </recommendedName>
</protein>
<dbReference type="PANTHER" id="PTHR11058">
    <property type="entry name" value="NADH-UBIQUINONE OXIDOREDUCTASE CHAIN 3"/>
    <property type="match status" value="1"/>
</dbReference>
<evidence type="ECO:0000256" key="1">
    <source>
        <dbReference type="ARBA" id="ARBA00004370"/>
    </source>
</evidence>
<evidence type="ECO:0000256" key="5">
    <source>
        <dbReference type="ARBA" id="ARBA00022692"/>
    </source>
</evidence>
<feature type="transmembrane region" description="Helical" evidence="9">
    <location>
        <begin position="6"/>
        <end position="25"/>
    </location>
</feature>
<dbReference type="GO" id="GO:0031966">
    <property type="term" value="C:mitochondrial membrane"/>
    <property type="evidence" value="ECO:0007669"/>
    <property type="project" value="UniProtKB-SubCell"/>
</dbReference>
<comment type="catalytic activity">
    <reaction evidence="8 9">
        <text>a ubiquinone + NADH + 5 H(+)(in) = a ubiquinol + NAD(+) + 4 H(+)(out)</text>
        <dbReference type="Rhea" id="RHEA:29091"/>
        <dbReference type="Rhea" id="RHEA-COMP:9565"/>
        <dbReference type="Rhea" id="RHEA-COMP:9566"/>
        <dbReference type="ChEBI" id="CHEBI:15378"/>
        <dbReference type="ChEBI" id="CHEBI:16389"/>
        <dbReference type="ChEBI" id="CHEBI:17976"/>
        <dbReference type="ChEBI" id="CHEBI:57540"/>
        <dbReference type="ChEBI" id="CHEBI:57945"/>
        <dbReference type="EC" id="7.1.1.2"/>
    </reaction>
</comment>
<evidence type="ECO:0000256" key="6">
    <source>
        <dbReference type="ARBA" id="ARBA00022989"/>
    </source>
</evidence>
<keyword evidence="9 10" id="KW-0496">Mitochondrion</keyword>
<dbReference type="InterPro" id="IPR000440">
    <property type="entry name" value="NADH_UbQ/plastoQ_OxRdtase_su3"/>
</dbReference>
<keyword evidence="4 9" id="KW-0813">Transport</keyword>
<accession>A0A9E8RT20</accession>
<comment type="function">
    <text evidence="9">Core subunit of the mitochondrial membrane respiratory chain NADH dehydrogenase (Complex I) which catalyzes electron transfer from NADH through the respiratory chain, using ubiquinone as an electron acceptor. Essential for the catalytic activity of complex I.</text>
</comment>
<dbReference type="Pfam" id="PF00507">
    <property type="entry name" value="Oxidored_q4"/>
    <property type="match status" value="1"/>
</dbReference>
<reference evidence="10" key="1">
    <citation type="submission" date="2021-11" db="EMBL/GenBank/DDBJ databases">
        <authorList>
            <person name="Ge X.-Y."/>
            <person name="Peng L."/>
            <person name="Sun C.-H."/>
            <person name="Wang B.-X."/>
        </authorList>
    </citation>
    <scope>NUCLEOTIDE SEQUENCE</scope>
</reference>
<evidence type="ECO:0000256" key="7">
    <source>
        <dbReference type="ARBA" id="ARBA00023136"/>
    </source>
</evidence>
<sequence length="117" mass="13990">MMNMMMMFSLFMLLSIIMITISFIISKKKFLMTEKNSSFECGFNPLSSPRTPFSMHFFLITVLFLIFDIEISIIIPFIIIINYSMSMNFYLLFNLFMLILILGLFHEWKQNILNWKI</sequence>
<geneLocation type="mitochondrion" evidence="10"/>
<comment type="similarity">
    <text evidence="2 9">Belongs to the complex I subunit 3 family.</text>
</comment>
<dbReference type="InterPro" id="IPR038430">
    <property type="entry name" value="NDAH_ubi_oxred_su3_sf"/>
</dbReference>
<dbReference type="RefSeq" id="YP_010586361.1">
    <property type="nucleotide sequence ID" value="NC_069269.1"/>
</dbReference>
<dbReference type="PANTHER" id="PTHR11058:SF9">
    <property type="entry name" value="NADH-UBIQUINONE OXIDOREDUCTASE CHAIN 3"/>
    <property type="match status" value="1"/>
</dbReference>
<dbReference type="AlphaFoldDB" id="A0A9E8RT20"/>
<evidence type="ECO:0000256" key="3">
    <source>
        <dbReference type="ARBA" id="ARBA00021007"/>
    </source>
</evidence>
<name>A0A9E8RT20_9NEOP</name>
<evidence type="ECO:0000256" key="8">
    <source>
        <dbReference type="ARBA" id="ARBA00049551"/>
    </source>
</evidence>
<keyword evidence="9" id="KW-1278">Translocase</keyword>
<dbReference type="CTD" id="4537"/>
<proteinExistence type="inferred from homology"/>
<dbReference type="GO" id="GO:0008137">
    <property type="term" value="F:NADH dehydrogenase (ubiquinone) activity"/>
    <property type="evidence" value="ECO:0007669"/>
    <property type="project" value="UniProtKB-UniRule"/>
</dbReference>
<evidence type="ECO:0000256" key="4">
    <source>
        <dbReference type="ARBA" id="ARBA00022448"/>
    </source>
</evidence>
<dbReference type="GeneID" id="77426024"/>
<keyword evidence="9" id="KW-0830">Ubiquinone</keyword>
<dbReference type="EC" id="7.1.1.2" evidence="9"/>